<dbReference type="EMBL" id="MHCA01000009">
    <property type="protein sequence ID" value="OGY12661.1"/>
    <property type="molecule type" value="Genomic_DNA"/>
</dbReference>
<dbReference type="STRING" id="1797517.A3F61_01450"/>
<accession>A0A1G1VBG9</accession>
<reference evidence="2 3" key="1">
    <citation type="journal article" date="2016" name="Nat. Commun.">
        <title>Thousands of microbial genomes shed light on interconnected biogeochemical processes in an aquifer system.</title>
        <authorList>
            <person name="Anantharaman K."/>
            <person name="Brown C.T."/>
            <person name="Hug L.A."/>
            <person name="Sharon I."/>
            <person name="Castelle C.J."/>
            <person name="Probst A.J."/>
            <person name="Thomas B.C."/>
            <person name="Singh A."/>
            <person name="Wilkins M.J."/>
            <person name="Karaoz U."/>
            <person name="Brodie E.L."/>
            <person name="Williams K.H."/>
            <person name="Hubbard S.S."/>
            <person name="Banfield J.F."/>
        </authorList>
    </citation>
    <scope>NUCLEOTIDE SEQUENCE [LARGE SCALE GENOMIC DNA]</scope>
</reference>
<proteinExistence type="predicted"/>
<evidence type="ECO:0000313" key="3">
    <source>
        <dbReference type="Proteomes" id="UP000178272"/>
    </source>
</evidence>
<comment type="caution">
    <text evidence="2">The sequence shown here is derived from an EMBL/GenBank/DDBJ whole genome shotgun (WGS) entry which is preliminary data.</text>
</comment>
<keyword evidence="1" id="KW-0812">Transmembrane</keyword>
<keyword evidence="1" id="KW-0472">Membrane</keyword>
<evidence type="ECO:0000313" key="2">
    <source>
        <dbReference type="EMBL" id="OGY12661.1"/>
    </source>
</evidence>
<dbReference type="AlphaFoldDB" id="A0A1G1VBG9"/>
<dbReference type="Proteomes" id="UP000178272">
    <property type="component" value="Unassembled WGS sequence"/>
</dbReference>
<feature type="transmembrane region" description="Helical" evidence="1">
    <location>
        <begin position="12"/>
        <end position="31"/>
    </location>
</feature>
<keyword evidence="1" id="KW-1133">Transmembrane helix</keyword>
<organism evidence="2 3">
    <name type="scientific">Candidatus Blackburnbacteria bacterium RIFCSPHIGHO2_12_FULL_41_13b</name>
    <dbReference type="NCBI Taxonomy" id="1797517"/>
    <lineage>
        <taxon>Bacteria</taxon>
        <taxon>Candidatus Blackburniibacteriota</taxon>
    </lineage>
</organism>
<name>A0A1G1VBG9_9BACT</name>
<protein>
    <submittedName>
        <fullName evidence="2">Uncharacterized protein</fullName>
    </submittedName>
</protein>
<evidence type="ECO:0000256" key="1">
    <source>
        <dbReference type="SAM" id="Phobius"/>
    </source>
</evidence>
<sequence length="350" mass="38967">MNLTEIAFYARGAIKYTIIFVILLVVGRFAWNIGYRVYISYFPPSPPPPTIVWGKLPPLHFPEKPGLPTFSYTLQTATGELPKLTTTMPVYFMPKQQISFLKLEEAQELAANLRFPGTGTPLSETIYRFSREGTSLTLDINTVNKTLSVNYRLSDSPELLTLKLKSQEEAARDASSFLSSAGLLTEDLQKGNISFEFLRVDGDQLVTTGSLSEANFVRVNFFRQPVGETPVVAPNRKKANVWFLVTGSDDRDLRIIAGEYHYFPIDLAQSSTYPLKTTQAAWDELVSGKAYIAQYGQDVTKITVRKIYLAYYDSGTAQGFLQPVIVFEGDGGFVAYVSAVTPDQHTTTSD</sequence>
<gene>
    <name evidence="2" type="ORF">A3F61_01450</name>
</gene>